<evidence type="ECO:0000313" key="2">
    <source>
        <dbReference type="EMBL" id="SJN43962.1"/>
    </source>
</evidence>
<dbReference type="AlphaFoldDB" id="A0A1R4KI93"/>
<dbReference type="RefSeq" id="WP_087132667.1">
    <property type="nucleotide sequence ID" value="NZ_FUKO01000033.1"/>
</dbReference>
<keyword evidence="3" id="KW-1185">Reference proteome</keyword>
<organism evidence="2 3">
    <name type="scientific">Microbacterium esteraromaticum</name>
    <dbReference type="NCBI Taxonomy" id="57043"/>
    <lineage>
        <taxon>Bacteria</taxon>
        <taxon>Bacillati</taxon>
        <taxon>Actinomycetota</taxon>
        <taxon>Actinomycetes</taxon>
        <taxon>Micrococcales</taxon>
        <taxon>Microbacteriaceae</taxon>
        <taxon>Microbacterium</taxon>
    </lineage>
</organism>
<accession>A0A1R4KI93</accession>
<proteinExistence type="predicted"/>
<dbReference type="EMBL" id="FUKO01000033">
    <property type="protein sequence ID" value="SJN43962.1"/>
    <property type="molecule type" value="Genomic_DNA"/>
</dbReference>
<reference evidence="2 3" key="1">
    <citation type="submission" date="2017-02" db="EMBL/GenBank/DDBJ databases">
        <authorList>
            <person name="Peterson S.W."/>
        </authorList>
    </citation>
    <scope>NUCLEOTIDE SEQUENCE [LARGE SCALE GENOMIC DNA]</scope>
    <source>
        <strain evidence="2 3">B Mb 05.01</strain>
    </source>
</reference>
<gene>
    <name evidence="2" type="ORF">FM104_13070</name>
</gene>
<name>A0A1R4KI93_9MICO</name>
<evidence type="ECO:0000256" key="1">
    <source>
        <dbReference type="SAM" id="MobiDB-lite"/>
    </source>
</evidence>
<evidence type="ECO:0000313" key="3">
    <source>
        <dbReference type="Proteomes" id="UP000196320"/>
    </source>
</evidence>
<sequence length="115" mass="12881">MTTFDAQGREHQRKGPGGGQFTARQRSEPSGELDADDDSVEVRATDIAVGDRVLFKGVPDDDGWPDVEAEVLEARPGVNFDFIRVVDIRFRNPDGSIWERQYRRSAMLRKATGSE</sequence>
<dbReference type="Proteomes" id="UP000196320">
    <property type="component" value="Unassembled WGS sequence"/>
</dbReference>
<protein>
    <submittedName>
        <fullName evidence="2">Uncharacterized protein</fullName>
    </submittedName>
</protein>
<feature type="region of interest" description="Disordered" evidence="1">
    <location>
        <begin position="1"/>
        <end position="39"/>
    </location>
</feature>